<feature type="transmembrane region" description="Helical" evidence="6">
    <location>
        <begin position="99"/>
        <end position="117"/>
    </location>
</feature>
<dbReference type="Pfam" id="PF00822">
    <property type="entry name" value="PMP22_Claudin"/>
    <property type="match status" value="1"/>
</dbReference>
<comment type="subcellular location">
    <subcellularLocation>
        <location evidence="1 6">Membrane</location>
        <topology evidence="1 6">Multi-pass membrane protein</topology>
    </subcellularLocation>
</comment>
<dbReference type="GO" id="GO:0098943">
    <property type="term" value="P:neurotransmitter receptor transport, postsynaptic endosome to lysosome"/>
    <property type="evidence" value="ECO:0007669"/>
    <property type="project" value="TreeGrafter"/>
</dbReference>
<name>A0AAJ7TXL8_PETMA</name>
<dbReference type="InterPro" id="IPR051072">
    <property type="entry name" value="CACNG_subunit"/>
</dbReference>
<dbReference type="Proteomes" id="UP001318040">
    <property type="component" value="Chromosome 43"/>
</dbReference>
<evidence type="ECO:0000256" key="5">
    <source>
        <dbReference type="ARBA" id="ARBA00023136"/>
    </source>
</evidence>
<keyword evidence="3 6" id="KW-0812">Transmembrane</keyword>
<keyword evidence="5 6" id="KW-0472">Membrane</keyword>
<proteinExistence type="inferred from homology"/>
<dbReference type="PANTHER" id="PTHR12107:SF0">
    <property type="entry name" value="STARGAZIN (MAMMALIAN CALCIUM CHANNEL) HOMOLOG"/>
    <property type="match status" value="1"/>
</dbReference>
<keyword evidence="6" id="KW-0109">Calcium transport</keyword>
<evidence type="ECO:0000256" key="6">
    <source>
        <dbReference type="RuleBase" id="RU363085"/>
    </source>
</evidence>
<dbReference type="PRINTS" id="PR01792">
    <property type="entry name" value="VDCCGAMMA"/>
</dbReference>
<sequence length="345" mass="36604">MGRCGRRSLTLLSSGLSVLGLCALCVAVSTDFWLYSHETLFSHGNRTRWLHVAVHSGLWRVCSLAEEDLGSCSNVQYFTASGSHIASDSTANVLRLMRSATPFPLAALLLMLLGFVINNLGHVRPQRTALAFVSGIFFILAGLALVVGLVLYISSVNDEVTSRSSENSTSFTYSYGWSFHFAVLSFFLTEGAGVVSVYLFMKRYRTEEEFRPHASLYRTRLSNCSDYSAQFLQTPLDAVRPPSPASPQGLATTAAGVGVVPGTIATAAGSASPWGRSRGSPPSWGPPEPDSPAGEPPGRVGSALPAQGFRASGRRLSDPSAGRLGVNYLAMMARGGAGDVASSPC</sequence>
<evidence type="ECO:0000256" key="4">
    <source>
        <dbReference type="ARBA" id="ARBA00022989"/>
    </source>
</evidence>
<dbReference type="PANTHER" id="PTHR12107">
    <property type="entry name" value="VOLTAGE-DEPENDENT CALCIUM CHANNEL GAMMA SUBUNIT"/>
    <property type="match status" value="1"/>
</dbReference>
<dbReference type="GO" id="GO:0019226">
    <property type="term" value="P:transmission of nerve impulse"/>
    <property type="evidence" value="ECO:0007669"/>
    <property type="project" value="TreeGrafter"/>
</dbReference>
<feature type="transmembrane region" description="Helical" evidence="6">
    <location>
        <begin position="175"/>
        <end position="201"/>
    </location>
</feature>
<dbReference type="RefSeq" id="XP_032826091.1">
    <property type="nucleotide sequence ID" value="XM_032970200.1"/>
</dbReference>
<dbReference type="GO" id="GO:0099590">
    <property type="term" value="P:neurotransmitter receptor internalization"/>
    <property type="evidence" value="ECO:0007669"/>
    <property type="project" value="TreeGrafter"/>
</dbReference>
<feature type="compositionally biased region" description="Low complexity" evidence="7">
    <location>
        <begin position="268"/>
        <end position="282"/>
    </location>
</feature>
<evidence type="ECO:0000256" key="1">
    <source>
        <dbReference type="ARBA" id="ARBA00004141"/>
    </source>
</evidence>
<keyword evidence="6" id="KW-0107">Calcium channel</keyword>
<protein>
    <submittedName>
        <fullName evidence="9">Voltage-dependent calcium channel gamma-5 subunit-like</fullName>
    </submittedName>
</protein>
<feature type="region of interest" description="Disordered" evidence="7">
    <location>
        <begin position="268"/>
        <end position="321"/>
    </location>
</feature>
<organism evidence="8 9">
    <name type="scientific">Petromyzon marinus</name>
    <name type="common">Sea lamprey</name>
    <dbReference type="NCBI Taxonomy" id="7757"/>
    <lineage>
        <taxon>Eukaryota</taxon>
        <taxon>Metazoa</taxon>
        <taxon>Chordata</taxon>
        <taxon>Craniata</taxon>
        <taxon>Vertebrata</taxon>
        <taxon>Cyclostomata</taxon>
        <taxon>Hyperoartia</taxon>
        <taxon>Petromyzontiformes</taxon>
        <taxon>Petromyzontidae</taxon>
        <taxon>Petromyzon</taxon>
    </lineage>
</organism>
<dbReference type="AlphaFoldDB" id="A0AAJ7TXL8"/>
<evidence type="ECO:0000256" key="7">
    <source>
        <dbReference type="SAM" id="MobiDB-lite"/>
    </source>
</evidence>
<comment type="caution">
    <text evidence="6">Lacks conserved residue(s) required for the propagation of feature annotation.</text>
</comment>
<evidence type="ECO:0000313" key="8">
    <source>
        <dbReference type="Proteomes" id="UP001318040"/>
    </source>
</evidence>
<keyword evidence="6" id="KW-0407">Ion channel</keyword>
<gene>
    <name evidence="9" type="primary">LOC116951515</name>
</gene>
<dbReference type="GO" id="GO:0005245">
    <property type="term" value="F:voltage-gated calcium channel activity"/>
    <property type="evidence" value="ECO:0007669"/>
    <property type="project" value="TreeGrafter"/>
</dbReference>
<dbReference type="GO" id="GO:0098970">
    <property type="term" value="P:postsynaptic neurotransmitter receptor diffusion trapping"/>
    <property type="evidence" value="ECO:0007669"/>
    <property type="project" value="TreeGrafter"/>
</dbReference>
<keyword evidence="4 6" id="KW-1133">Transmembrane helix</keyword>
<dbReference type="GO" id="GO:0098839">
    <property type="term" value="C:postsynaptic density membrane"/>
    <property type="evidence" value="ECO:0007669"/>
    <property type="project" value="TreeGrafter"/>
</dbReference>
<keyword evidence="6" id="KW-0406">Ion transport</keyword>
<evidence type="ECO:0000256" key="3">
    <source>
        <dbReference type="ARBA" id="ARBA00022692"/>
    </source>
</evidence>
<keyword evidence="6" id="KW-0106">Calcium</keyword>
<dbReference type="KEGG" id="pmrn:116951515"/>
<dbReference type="GO" id="GO:0032281">
    <property type="term" value="C:AMPA glutamate receptor complex"/>
    <property type="evidence" value="ECO:0007669"/>
    <property type="project" value="TreeGrafter"/>
</dbReference>
<keyword evidence="6" id="KW-0851">Voltage-gated channel</keyword>
<dbReference type="InterPro" id="IPR004031">
    <property type="entry name" value="PMP22/EMP/MP20/Claudin"/>
</dbReference>
<keyword evidence="6" id="KW-0813">Transport</keyword>
<accession>A0AAJ7TXL8</accession>
<feature type="transmembrane region" description="Helical" evidence="6">
    <location>
        <begin position="129"/>
        <end position="155"/>
    </location>
</feature>
<comment type="similarity">
    <text evidence="2 6">Belongs to the PMP-22/EMP/MP20 family. CACNG subfamily.</text>
</comment>
<dbReference type="InterPro" id="IPR008368">
    <property type="entry name" value="VDCC_gsu"/>
</dbReference>
<keyword evidence="8" id="KW-1185">Reference proteome</keyword>
<dbReference type="GO" id="GO:0051968">
    <property type="term" value="P:positive regulation of synaptic transmission, glutamatergic"/>
    <property type="evidence" value="ECO:0007669"/>
    <property type="project" value="TreeGrafter"/>
</dbReference>
<evidence type="ECO:0000313" key="9">
    <source>
        <dbReference type="RefSeq" id="XP_032826091.1"/>
    </source>
</evidence>
<dbReference type="Gene3D" id="1.20.140.150">
    <property type="match status" value="1"/>
</dbReference>
<evidence type="ECO:0000256" key="2">
    <source>
        <dbReference type="ARBA" id="ARBA00007111"/>
    </source>
</evidence>
<reference evidence="9" key="1">
    <citation type="submission" date="2025-08" db="UniProtKB">
        <authorList>
            <consortium name="RefSeq"/>
        </authorList>
    </citation>
    <scope>IDENTIFICATION</scope>
    <source>
        <tissue evidence="9">Sperm</tissue>
    </source>
</reference>
<dbReference type="GO" id="GO:0016247">
    <property type="term" value="F:channel regulator activity"/>
    <property type="evidence" value="ECO:0007669"/>
    <property type="project" value="TreeGrafter"/>
</dbReference>